<dbReference type="InterPro" id="IPR012657">
    <property type="entry name" value="23S_rRNA-intervening_sequence"/>
</dbReference>
<dbReference type="EMBL" id="RKRE01000002">
    <property type="protein sequence ID" value="RPF46627.1"/>
    <property type="molecule type" value="Genomic_DNA"/>
</dbReference>
<keyword evidence="2" id="KW-1185">Reference proteome</keyword>
<dbReference type="InterPro" id="IPR036583">
    <property type="entry name" value="23S_rRNA_IVS_sf"/>
</dbReference>
<gene>
    <name evidence="1" type="ORF">EDD75_0877</name>
</gene>
<dbReference type="NCBIfam" id="TIGR02436">
    <property type="entry name" value="four helix bundle protein"/>
    <property type="match status" value="1"/>
</dbReference>
<dbReference type="PIRSF" id="PIRSF035652">
    <property type="entry name" value="CHP02436"/>
    <property type="match status" value="1"/>
</dbReference>
<protein>
    <submittedName>
        <fullName evidence="1">Four helix bundle protein</fullName>
    </submittedName>
</protein>
<dbReference type="PANTHER" id="PTHR38471:SF2">
    <property type="entry name" value="FOUR HELIX BUNDLE PROTEIN"/>
    <property type="match status" value="1"/>
</dbReference>
<name>A0A3N5AP86_9THEO</name>
<accession>A0A3N5AP86</accession>
<dbReference type="RefSeq" id="WP_123928594.1">
    <property type="nucleotide sequence ID" value="NZ_RKRE01000002.1"/>
</dbReference>
<comment type="caution">
    <text evidence="1">The sequence shown here is derived from an EMBL/GenBank/DDBJ whole genome shotgun (WGS) entry which is preliminary data.</text>
</comment>
<dbReference type="Pfam" id="PF05635">
    <property type="entry name" value="23S_rRNA_IVP"/>
    <property type="match status" value="1"/>
</dbReference>
<organism evidence="1 2">
    <name type="scientific">Thermodesulfitimonas autotrophica</name>
    <dbReference type="NCBI Taxonomy" id="1894989"/>
    <lineage>
        <taxon>Bacteria</taxon>
        <taxon>Bacillati</taxon>
        <taxon>Bacillota</taxon>
        <taxon>Clostridia</taxon>
        <taxon>Thermoanaerobacterales</taxon>
        <taxon>Thermoanaerobacteraceae</taxon>
        <taxon>Thermodesulfitimonas</taxon>
    </lineage>
</organism>
<dbReference type="AlphaFoldDB" id="A0A3N5AP86"/>
<sequence length="121" mass="13914">MKIGKNRDLRVRTKDFALQVIRLYSALPKTTEAQVLGKQLLRSGTSVGAHYREAQRAKSNADFINKVEGALQELEETQYWLELLQDCSLINEDKSTSLRQECNELIAIFVTMVRTIKSKRR</sequence>
<dbReference type="Gene3D" id="1.20.1440.60">
    <property type="entry name" value="23S rRNA-intervening sequence"/>
    <property type="match status" value="1"/>
</dbReference>
<evidence type="ECO:0000313" key="2">
    <source>
        <dbReference type="Proteomes" id="UP000282654"/>
    </source>
</evidence>
<dbReference type="SUPFAM" id="SSF158446">
    <property type="entry name" value="IVS-encoded protein-like"/>
    <property type="match status" value="1"/>
</dbReference>
<dbReference type="OrthoDB" id="285993at2"/>
<evidence type="ECO:0000313" key="1">
    <source>
        <dbReference type="EMBL" id="RPF46627.1"/>
    </source>
</evidence>
<reference evidence="1 2" key="1">
    <citation type="submission" date="2018-11" db="EMBL/GenBank/DDBJ databases">
        <title>Genomic Encyclopedia of Type Strains, Phase IV (KMG-IV): sequencing the most valuable type-strain genomes for metagenomic binning, comparative biology and taxonomic classification.</title>
        <authorList>
            <person name="Goeker M."/>
        </authorList>
    </citation>
    <scope>NUCLEOTIDE SEQUENCE [LARGE SCALE GENOMIC DNA]</scope>
    <source>
        <strain evidence="1 2">DSM 102936</strain>
    </source>
</reference>
<dbReference type="Proteomes" id="UP000282654">
    <property type="component" value="Unassembled WGS sequence"/>
</dbReference>
<proteinExistence type="predicted"/>
<dbReference type="PANTHER" id="PTHR38471">
    <property type="entry name" value="FOUR HELIX BUNDLE PROTEIN"/>
    <property type="match status" value="1"/>
</dbReference>